<reference evidence="1" key="1">
    <citation type="journal article" date="2015" name="Nature">
        <title>Complex archaea that bridge the gap between prokaryotes and eukaryotes.</title>
        <authorList>
            <person name="Spang A."/>
            <person name="Saw J.H."/>
            <person name="Jorgensen S.L."/>
            <person name="Zaremba-Niedzwiedzka K."/>
            <person name="Martijn J."/>
            <person name="Lind A.E."/>
            <person name="van Eijk R."/>
            <person name="Schleper C."/>
            <person name="Guy L."/>
            <person name="Ettema T.J."/>
        </authorList>
    </citation>
    <scope>NUCLEOTIDE SEQUENCE</scope>
</reference>
<name>A0A0F9WC96_9ZZZZ</name>
<dbReference type="AlphaFoldDB" id="A0A0F9WC96"/>
<gene>
    <name evidence="1" type="ORF">LCGC14_0376740</name>
</gene>
<comment type="caution">
    <text evidence="1">The sequence shown here is derived from an EMBL/GenBank/DDBJ whole genome shotgun (WGS) entry which is preliminary data.</text>
</comment>
<proteinExistence type="predicted"/>
<protein>
    <submittedName>
        <fullName evidence="1">Uncharacterized protein</fullName>
    </submittedName>
</protein>
<organism evidence="1">
    <name type="scientific">marine sediment metagenome</name>
    <dbReference type="NCBI Taxonomy" id="412755"/>
    <lineage>
        <taxon>unclassified sequences</taxon>
        <taxon>metagenomes</taxon>
        <taxon>ecological metagenomes</taxon>
    </lineage>
</organism>
<evidence type="ECO:0000313" key="1">
    <source>
        <dbReference type="EMBL" id="KKN75798.1"/>
    </source>
</evidence>
<sequence>MAVDTETKRRSALGMLVMALTIAPVPDGTIAAVDREHITGIYAGIAPASPGVLTTAIHIFSETTVEPNHATDNPSSVLIADDLEVQGEGFFGSGSNYSQFEGDGTYVMKGAATVWNDLILPLSSARVPAANAPSWTSFIGNLNAYTYDVNDFQEFSTEIEHGYKSGSTFEFHIHGAVNGSNVDDRTIKFEIEYTIADTPAESGFGDVYPATTTINGELTIPAATTDLTAFSIHIGTDSTGSFVQGAIVNGRVRRITSTGTEPTGDPFLTEVGIHAEDDTIGSRTETAK</sequence>
<accession>A0A0F9WC96</accession>
<dbReference type="EMBL" id="LAZR01000303">
    <property type="protein sequence ID" value="KKN75798.1"/>
    <property type="molecule type" value="Genomic_DNA"/>
</dbReference>